<protein>
    <submittedName>
        <fullName evidence="3">Glycosyltransferase involved in cell wall biosynthesis</fullName>
    </submittedName>
</protein>
<dbReference type="SUPFAM" id="SSF53756">
    <property type="entry name" value="UDP-Glycosyltransferase/glycogen phosphorylase"/>
    <property type="match status" value="1"/>
</dbReference>
<dbReference type="GO" id="GO:1901135">
    <property type="term" value="P:carbohydrate derivative metabolic process"/>
    <property type="evidence" value="ECO:0007669"/>
    <property type="project" value="UniProtKB-ARBA"/>
</dbReference>
<keyword evidence="4" id="KW-1185">Reference proteome</keyword>
<evidence type="ECO:0000259" key="2">
    <source>
        <dbReference type="Pfam" id="PF13439"/>
    </source>
</evidence>
<dbReference type="PANTHER" id="PTHR12526">
    <property type="entry name" value="GLYCOSYLTRANSFERASE"/>
    <property type="match status" value="1"/>
</dbReference>
<dbReference type="PANTHER" id="PTHR12526:SF638">
    <property type="entry name" value="SPORE COAT PROTEIN SA"/>
    <property type="match status" value="1"/>
</dbReference>
<dbReference type="InterPro" id="IPR001296">
    <property type="entry name" value="Glyco_trans_1"/>
</dbReference>
<dbReference type="AlphaFoldDB" id="A0A3N1XTM9"/>
<name>A0A3N1XTM9_9GAMM</name>
<dbReference type="Gene3D" id="3.40.50.2000">
    <property type="entry name" value="Glycogen Phosphorylase B"/>
    <property type="match status" value="2"/>
</dbReference>
<accession>A0A3N1XTM9</accession>
<proteinExistence type="predicted"/>
<organism evidence="3 4">
    <name type="scientific">Inmirania thermothiophila</name>
    <dbReference type="NCBI Taxonomy" id="1750597"/>
    <lineage>
        <taxon>Bacteria</taxon>
        <taxon>Pseudomonadati</taxon>
        <taxon>Pseudomonadota</taxon>
        <taxon>Gammaproteobacteria</taxon>
        <taxon>Chromatiales</taxon>
        <taxon>Ectothiorhodospiraceae</taxon>
        <taxon>Inmirania</taxon>
    </lineage>
</organism>
<dbReference type="CDD" id="cd03801">
    <property type="entry name" value="GT4_PimA-like"/>
    <property type="match status" value="1"/>
</dbReference>
<keyword evidence="3" id="KW-0808">Transferase</keyword>
<dbReference type="GO" id="GO:0016757">
    <property type="term" value="F:glycosyltransferase activity"/>
    <property type="evidence" value="ECO:0007669"/>
    <property type="project" value="InterPro"/>
</dbReference>
<dbReference type="EMBL" id="RJVI01000003">
    <property type="protein sequence ID" value="ROR29608.1"/>
    <property type="molecule type" value="Genomic_DNA"/>
</dbReference>
<feature type="domain" description="Glycosyl transferase family 1" evidence="1">
    <location>
        <begin position="177"/>
        <end position="343"/>
    </location>
</feature>
<dbReference type="RefSeq" id="WP_148051460.1">
    <property type="nucleotide sequence ID" value="NZ_RJVI01000003.1"/>
</dbReference>
<evidence type="ECO:0000259" key="1">
    <source>
        <dbReference type="Pfam" id="PF00534"/>
    </source>
</evidence>
<feature type="domain" description="Glycosyltransferase subfamily 4-like N-terminal" evidence="2">
    <location>
        <begin position="13"/>
        <end position="164"/>
    </location>
</feature>
<gene>
    <name evidence="3" type="ORF">EDC57_2279</name>
</gene>
<sequence>MRVLELCLSPDLGGLELYALRAAEALGASGPTVMAVAPDGLLRPRAEGLGLAARLVARPRIPLAPGAVRALAGLLDEVRPEIVHVHWARDLPLAVAARGLSRSRPRIVHTRQMAITRPKRDPYHAAVYRRLDLILAITRRLAADLRRFLPPECAGRIRTLYYGVPAPQGLNRASVRRAVRARLGVPAEAFLVGLFGRIEAFKGQHLLVEAVESLRAQGRAVHGLIVGRAMEPGYLEDLRRRVAAAGLDVHFLDFVEDPQRYMAACDCVALTTVEETFGLVLPEAMRVGVAVVGSDRGGVPEIIDDGETGLLFRSGDAASLAAAIARLHDDPGLRSRLAAAGKAKADRMFDEAAHFRALRGILAGLVSAGSAR</sequence>
<dbReference type="InterPro" id="IPR028098">
    <property type="entry name" value="Glyco_trans_4-like_N"/>
</dbReference>
<dbReference type="Pfam" id="PF13439">
    <property type="entry name" value="Glyco_transf_4"/>
    <property type="match status" value="1"/>
</dbReference>
<comment type="caution">
    <text evidence="3">The sequence shown here is derived from an EMBL/GenBank/DDBJ whole genome shotgun (WGS) entry which is preliminary data.</text>
</comment>
<dbReference type="Pfam" id="PF00534">
    <property type="entry name" value="Glycos_transf_1"/>
    <property type="match status" value="1"/>
</dbReference>
<evidence type="ECO:0000313" key="3">
    <source>
        <dbReference type="EMBL" id="ROR29608.1"/>
    </source>
</evidence>
<evidence type="ECO:0000313" key="4">
    <source>
        <dbReference type="Proteomes" id="UP000276634"/>
    </source>
</evidence>
<reference evidence="3 4" key="1">
    <citation type="submission" date="2018-11" db="EMBL/GenBank/DDBJ databases">
        <title>Genomic Encyclopedia of Type Strains, Phase IV (KMG-IV): sequencing the most valuable type-strain genomes for metagenomic binning, comparative biology and taxonomic classification.</title>
        <authorList>
            <person name="Goeker M."/>
        </authorList>
    </citation>
    <scope>NUCLEOTIDE SEQUENCE [LARGE SCALE GENOMIC DNA]</scope>
    <source>
        <strain evidence="3 4">DSM 100275</strain>
    </source>
</reference>
<dbReference type="Proteomes" id="UP000276634">
    <property type="component" value="Unassembled WGS sequence"/>
</dbReference>
<dbReference type="OrthoDB" id="9805661at2"/>